<evidence type="ECO:0000313" key="2">
    <source>
        <dbReference type="Proteomes" id="UP000781958"/>
    </source>
</evidence>
<evidence type="ECO:0000313" key="1">
    <source>
        <dbReference type="EMBL" id="MBP2295617.1"/>
    </source>
</evidence>
<dbReference type="Proteomes" id="UP000781958">
    <property type="component" value="Unassembled WGS sequence"/>
</dbReference>
<organism evidence="1 2">
    <name type="scientific">Azospirillum rugosum</name>
    <dbReference type="NCBI Taxonomy" id="416170"/>
    <lineage>
        <taxon>Bacteria</taxon>
        <taxon>Pseudomonadati</taxon>
        <taxon>Pseudomonadota</taxon>
        <taxon>Alphaproteobacteria</taxon>
        <taxon>Rhodospirillales</taxon>
        <taxon>Azospirillaceae</taxon>
        <taxon>Azospirillum</taxon>
    </lineage>
</organism>
<reference evidence="1 2" key="1">
    <citation type="submission" date="2021-03" db="EMBL/GenBank/DDBJ databases">
        <title>Genomic Encyclopedia of Type Strains, Phase III (KMG-III): the genomes of soil and plant-associated and newly described type strains.</title>
        <authorList>
            <person name="Whitman W."/>
        </authorList>
    </citation>
    <scope>NUCLEOTIDE SEQUENCE [LARGE SCALE GENOMIC DNA]</scope>
    <source>
        <strain evidence="1 2">IMMIB AFH-6</strain>
    </source>
</reference>
<gene>
    <name evidence="1" type="ORF">J2851_005428</name>
</gene>
<keyword evidence="2" id="KW-1185">Reference proteome</keyword>
<accession>A0ABS4ST56</accession>
<name>A0ABS4ST56_9PROT</name>
<protein>
    <submittedName>
        <fullName evidence="1">Uncharacterized protein</fullName>
    </submittedName>
</protein>
<comment type="caution">
    <text evidence="1">The sequence shown here is derived from an EMBL/GenBank/DDBJ whole genome shotgun (WGS) entry which is preliminary data.</text>
</comment>
<sequence>MGAEGNRRRALQSDEVTCGCGGGASILSAGGVFIAFGVRKLTNSGADLTDFGNG</sequence>
<dbReference type="EMBL" id="JAGINP010000023">
    <property type="protein sequence ID" value="MBP2295617.1"/>
    <property type="molecule type" value="Genomic_DNA"/>
</dbReference>
<proteinExistence type="predicted"/>